<keyword evidence="5" id="KW-1185">Reference proteome</keyword>
<dbReference type="PANTHER" id="PTHR30055">
    <property type="entry name" value="HTH-TYPE TRANSCRIPTIONAL REGULATOR RUTR"/>
    <property type="match status" value="1"/>
</dbReference>
<dbReference type="AlphaFoldDB" id="A0A378TGH7"/>
<proteinExistence type="predicted"/>
<evidence type="ECO:0000259" key="3">
    <source>
        <dbReference type="PROSITE" id="PS50977"/>
    </source>
</evidence>
<dbReference type="GO" id="GO:0003700">
    <property type="term" value="F:DNA-binding transcription factor activity"/>
    <property type="evidence" value="ECO:0007669"/>
    <property type="project" value="TreeGrafter"/>
</dbReference>
<dbReference type="InterPro" id="IPR050109">
    <property type="entry name" value="HTH-type_TetR-like_transc_reg"/>
</dbReference>
<reference evidence="4 5" key="1">
    <citation type="submission" date="2018-06" db="EMBL/GenBank/DDBJ databases">
        <authorList>
            <consortium name="Pathogen Informatics"/>
            <person name="Doyle S."/>
        </authorList>
    </citation>
    <scope>NUCLEOTIDE SEQUENCE [LARGE SCALE GENOMIC DNA]</scope>
    <source>
        <strain evidence="4 5">NCTC10821</strain>
    </source>
</reference>
<dbReference type="RefSeq" id="WP_232067763.1">
    <property type="nucleotide sequence ID" value="NZ_AP022600.1"/>
</dbReference>
<dbReference type="Gene3D" id="1.10.357.10">
    <property type="entry name" value="Tetracycline Repressor, domain 2"/>
    <property type="match status" value="1"/>
</dbReference>
<dbReference type="PRINTS" id="PR00455">
    <property type="entry name" value="HTHTETR"/>
</dbReference>
<dbReference type="EMBL" id="UGQT01000001">
    <property type="protein sequence ID" value="STZ59859.1"/>
    <property type="molecule type" value="Genomic_DNA"/>
</dbReference>
<organism evidence="4 5">
    <name type="scientific">Mycolicibacterium tokaiense</name>
    <dbReference type="NCBI Taxonomy" id="39695"/>
    <lineage>
        <taxon>Bacteria</taxon>
        <taxon>Bacillati</taxon>
        <taxon>Actinomycetota</taxon>
        <taxon>Actinomycetes</taxon>
        <taxon>Mycobacteriales</taxon>
        <taxon>Mycobacteriaceae</taxon>
        <taxon>Mycolicibacterium</taxon>
    </lineage>
</organism>
<dbReference type="InterPro" id="IPR001647">
    <property type="entry name" value="HTH_TetR"/>
</dbReference>
<name>A0A378TGH7_9MYCO</name>
<evidence type="ECO:0000256" key="1">
    <source>
        <dbReference type="ARBA" id="ARBA00023125"/>
    </source>
</evidence>
<feature type="DNA-binding region" description="H-T-H motif" evidence="2">
    <location>
        <begin position="37"/>
        <end position="56"/>
    </location>
</feature>
<gene>
    <name evidence="4" type="primary">ttgW_1</name>
    <name evidence="4" type="ORF">NCTC10821_03397</name>
</gene>
<accession>A0A378TGH7</accession>
<keyword evidence="1 2" id="KW-0238">DNA-binding</keyword>
<dbReference type="SUPFAM" id="SSF46689">
    <property type="entry name" value="Homeodomain-like"/>
    <property type="match status" value="1"/>
</dbReference>
<sequence length="192" mass="20953">MSKSVVTKNAPTRGFARERVLDAALELFAKHGVHGTSLQMIADRLGVGKGAVYYQFQSKDEIALAVVLPIFEDIEHLIRIGELLPTREAQRDVAVSGLVELAIRHRRISSLFYGDPTLHQIVESHGEYKSIIERFSALLLGPDPDTATRVSMSMATAGIYACATDSALADISDDELRTILLACSKRCADPLS</sequence>
<dbReference type="Pfam" id="PF00440">
    <property type="entry name" value="TetR_N"/>
    <property type="match status" value="1"/>
</dbReference>
<feature type="domain" description="HTH tetR-type" evidence="3">
    <location>
        <begin position="14"/>
        <end position="74"/>
    </location>
</feature>
<evidence type="ECO:0000313" key="5">
    <source>
        <dbReference type="Proteomes" id="UP000254978"/>
    </source>
</evidence>
<protein>
    <submittedName>
        <fullName evidence="4">TetR family transcriptional regulator</fullName>
    </submittedName>
</protein>
<evidence type="ECO:0000256" key="2">
    <source>
        <dbReference type="PROSITE-ProRule" id="PRU00335"/>
    </source>
</evidence>
<dbReference type="PROSITE" id="PS50977">
    <property type="entry name" value="HTH_TETR_2"/>
    <property type="match status" value="1"/>
</dbReference>
<dbReference type="PANTHER" id="PTHR30055:SF226">
    <property type="entry name" value="HTH-TYPE TRANSCRIPTIONAL REGULATOR PKSA"/>
    <property type="match status" value="1"/>
</dbReference>
<dbReference type="GO" id="GO:0000976">
    <property type="term" value="F:transcription cis-regulatory region binding"/>
    <property type="evidence" value="ECO:0007669"/>
    <property type="project" value="TreeGrafter"/>
</dbReference>
<dbReference type="Proteomes" id="UP000254978">
    <property type="component" value="Unassembled WGS sequence"/>
</dbReference>
<dbReference type="InterPro" id="IPR009057">
    <property type="entry name" value="Homeodomain-like_sf"/>
</dbReference>
<evidence type="ECO:0000313" key="4">
    <source>
        <dbReference type="EMBL" id="STZ59859.1"/>
    </source>
</evidence>